<dbReference type="RefSeq" id="WP_137422908.1">
    <property type="nucleotide sequence ID" value="NZ_CP040098.1"/>
</dbReference>
<dbReference type="InterPro" id="IPR051319">
    <property type="entry name" value="Oligoribo/pAp-PDE_c-di-AMP_PDE"/>
</dbReference>
<dbReference type="InterPro" id="IPR001667">
    <property type="entry name" value="DDH_dom"/>
</dbReference>
<dbReference type="Gene3D" id="3.90.1640.10">
    <property type="entry name" value="inorganic pyrophosphatase (n-terminal core)"/>
    <property type="match status" value="1"/>
</dbReference>
<dbReference type="InterPro" id="IPR003156">
    <property type="entry name" value="DHHA1_dom"/>
</dbReference>
<dbReference type="GO" id="GO:0003676">
    <property type="term" value="F:nucleic acid binding"/>
    <property type="evidence" value="ECO:0007669"/>
    <property type="project" value="InterPro"/>
</dbReference>
<evidence type="ECO:0000313" key="4">
    <source>
        <dbReference type="Proteomes" id="UP000298602"/>
    </source>
</evidence>
<evidence type="ECO:0000259" key="2">
    <source>
        <dbReference type="Pfam" id="PF02272"/>
    </source>
</evidence>
<feature type="domain" description="DHHA1" evidence="2">
    <location>
        <begin position="239"/>
        <end position="307"/>
    </location>
</feature>
<reference evidence="3 4" key="1">
    <citation type="submission" date="2019-05" db="EMBL/GenBank/DDBJ databases">
        <title>The Complete Genome Sequence of the n-alkane-degrading Desulfoglaeba alkanexedens ALDC reveals multiple alkylsuccinate synthase gene clusters.</title>
        <authorList>
            <person name="Callaghan A.V."/>
            <person name="Davidova I.A."/>
            <person name="Duncan K.E."/>
            <person name="Morris B."/>
            <person name="McInerney M.J."/>
        </authorList>
    </citation>
    <scope>NUCLEOTIDE SEQUENCE [LARGE SCALE GENOMIC DNA]</scope>
    <source>
        <strain evidence="3 4">ALDC</strain>
    </source>
</reference>
<dbReference type="Gene3D" id="3.10.310.30">
    <property type="match status" value="1"/>
</dbReference>
<gene>
    <name evidence="3" type="ORF">FDQ92_01220</name>
</gene>
<dbReference type="Pfam" id="PF01368">
    <property type="entry name" value="DHH"/>
    <property type="match status" value="1"/>
</dbReference>
<dbReference type="Pfam" id="PF02272">
    <property type="entry name" value="DHHA1"/>
    <property type="match status" value="1"/>
</dbReference>
<dbReference type="SUPFAM" id="SSF64182">
    <property type="entry name" value="DHH phosphoesterases"/>
    <property type="match status" value="1"/>
</dbReference>
<protein>
    <submittedName>
        <fullName evidence="3">Bifunctional oligoribonuclease/PAP phosphatase NrnA</fullName>
    </submittedName>
</protein>
<proteinExistence type="predicted"/>
<dbReference type="OrthoDB" id="9803668at2"/>
<dbReference type="KEGG" id="dax:FDQ92_01220"/>
<dbReference type="Proteomes" id="UP000298602">
    <property type="component" value="Chromosome"/>
</dbReference>
<dbReference type="PANTHER" id="PTHR47618:SF1">
    <property type="entry name" value="BIFUNCTIONAL OLIGORIBONUCLEASE AND PAP PHOSPHATASE NRNA"/>
    <property type="match status" value="1"/>
</dbReference>
<dbReference type="InterPro" id="IPR038763">
    <property type="entry name" value="DHH_sf"/>
</dbReference>
<dbReference type="PANTHER" id="PTHR47618">
    <property type="entry name" value="BIFUNCTIONAL OLIGORIBONUCLEASE AND PAP PHOSPHATASE NRNA"/>
    <property type="match status" value="1"/>
</dbReference>
<evidence type="ECO:0000259" key="1">
    <source>
        <dbReference type="Pfam" id="PF01368"/>
    </source>
</evidence>
<keyword evidence="4" id="KW-1185">Reference proteome</keyword>
<evidence type="ECO:0000313" key="3">
    <source>
        <dbReference type="EMBL" id="QCQ20938.1"/>
    </source>
</evidence>
<reference evidence="3 4" key="2">
    <citation type="submission" date="2019-05" db="EMBL/GenBank/DDBJ databases">
        <authorList>
            <person name="Suflita J.M."/>
            <person name="Marks C.R."/>
        </authorList>
    </citation>
    <scope>NUCLEOTIDE SEQUENCE [LARGE SCALE GENOMIC DNA]</scope>
    <source>
        <strain evidence="3 4">ALDC</strain>
    </source>
</reference>
<dbReference type="EMBL" id="CP040098">
    <property type="protein sequence ID" value="QCQ20938.1"/>
    <property type="molecule type" value="Genomic_DNA"/>
</dbReference>
<feature type="domain" description="DDH" evidence="1">
    <location>
        <begin position="22"/>
        <end position="162"/>
    </location>
</feature>
<accession>A0A4P8KZP0</accession>
<dbReference type="AlphaFoldDB" id="A0A4P8KZP0"/>
<sequence>MNDTSSTGMEAICEALRRYRRFAVVTHEHPDGDAVGSVLAMTTLLDRLGKEAHPYCQDPFPPGHDFLPGTSRVRRGPDDPGRYEAVVLVDCGEFSRVGPPLAEAFAHVPVVINIDHHVSRRPFGTFSWVEETASSTCEMLYELSLGLGIKLDETLASQLYMGLMTDTGGFRFSNTNQKVLEIAARLVAAGADPARIAAEVYESASPQGLRLLAEVLNTVEFHAGERLAAAELTRSMLERTGGTRSDSEGFINHLRAVKPVQIAILFKEEENGLIHVSLRSKGNADVASFAQSHGGGGHRRAAAFRTNGSMDAVRARIVREALGCLTDD</sequence>
<organism evidence="3 4">
    <name type="scientific">Desulfoglaeba alkanexedens ALDC</name>
    <dbReference type="NCBI Taxonomy" id="980445"/>
    <lineage>
        <taxon>Bacteria</taxon>
        <taxon>Pseudomonadati</taxon>
        <taxon>Thermodesulfobacteriota</taxon>
        <taxon>Syntrophobacteria</taxon>
        <taxon>Syntrophobacterales</taxon>
        <taxon>Syntrophobacteraceae</taxon>
        <taxon>Desulfoglaeba</taxon>
    </lineage>
</organism>
<name>A0A4P8KZP0_9BACT</name>